<dbReference type="AlphaFoldDB" id="A0A5C3MQ83"/>
<evidence type="ECO:0000313" key="3">
    <source>
        <dbReference type="Proteomes" id="UP000305948"/>
    </source>
</evidence>
<name>A0A5C3MQ83_9AGAM</name>
<evidence type="ECO:0000313" key="2">
    <source>
        <dbReference type="EMBL" id="TFK46506.1"/>
    </source>
</evidence>
<keyword evidence="3" id="KW-1185">Reference proteome</keyword>
<protein>
    <submittedName>
        <fullName evidence="2">Uncharacterized protein</fullName>
    </submittedName>
</protein>
<accession>A0A5C3MQ83</accession>
<organism evidence="2 3">
    <name type="scientific">Heliocybe sulcata</name>
    <dbReference type="NCBI Taxonomy" id="5364"/>
    <lineage>
        <taxon>Eukaryota</taxon>
        <taxon>Fungi</taxon>
        <taxon>Dikarya</taxon>
        <taxon>Basidiomycota</taxon>
        <taxon>Agaricomycotina</taxon>
        <taxon>Agaricomycetes</taxon>
        <taxon>Gloeophyllales</taxon>
        <taxon>Gloeophyllaceae</taxon>
        <taxon>Heliocybe</taxon>
    </lineage>
</organism>
<feature type="region of interest" description="Disordered" evidence="1">
    <location>
        <begin position="1"/>
        <end position="28"/>
    </location>
</feature>
<dbReference type="EMBL" id="ML213529">
    <property type="protein sequence ID" value="TFK46506.1"/>
    <property type="molecule type" value="Genomic_DNA"/>
</dbReference>
<proteinExistence type="predicted"/>
<reference evidence="2 3" key="1">
    <citation type="journal article" date="2019" name="Nat. Ecol. Evol.">
        <title>Megaphylogeny resolves global patterns of mushroom evolution.</title>
        <authorList>
            <person name="Varga T."/>
            <person name="Krizsan K."/>
            <person name="Foldi C."/>
            <person name="Dima B."/>
            <person name="Sanchez-Garcia M."/>
            <person name="Sanchez-Ramirez S."/>
            <person name="Szollosi G.J."/>
            <person name="Szarkandi J.G."/>
            <person name="Papp V."/>
            <person name="Albert L."/>
            <person name="Andreopoulos W."/>
            <person name="Angelini C."/>
            <person name="Antonin V."/>
            <person name="Barry K.W."/>
            <person name="Bougher N.L."/>
            <person name="Buchanan P."/>
            <person name="Buyck B."/>
            <person name="Bense V."/>
            <person name="Catcheside P."/>
            <person name="Chovatia M."/>
            <person name="Cooper J."/>
            <person name="Damon W."/>
            <person name="Desjardin D."/>
            <person name="Finy P."/>
            <person name="Geml J."/>
            <person name="Haridas S."/>
            <person name="Hughes K."/>
            <person name="Justo A."/>
            <person name="Karasinski D."/>
            <person name="Kautmanova I."/>
            <person name="Kiss B."/>
            <person name="Kocsube S."/>
            <person name="Kotiranta H."/>
            <person name="LaButti K.M."/>
            <person name="Lechner B.E."/>
            <person name="Liimatainen K."/>
            <person name="Lipzen A."/>
            <person name="Lukacs Z."/>
            <person name="Mihaltcheva S."/>
            <person name="Morgado L.N."/>
            <person name="Niskanen T."/>
            <person name="Noordeloos M.E."/>
            <person name="Ohm R.A."/>
            <person name="Ortiz-Santana B."/>
            <person name="Ovrebo C."/>
            <person name="Racz N."/>
            <person name="Riley R."/>
            <person name="Savchenko A."/>
            <person name="Shiryaev A."/>
            <person name="Soop K."/>
            <person name="Spirin V."/>
            <person name="Szebenyi C."/>
            <person name="Tomsovsky M."/>
            <person name="Tulloss R.E."/>
            <person name="Uehling J."/>
            <person name="Grigoriev I.V."/>
            <person name="Vagvolgyi C."/>
            <person name="Papp T."/>
            <person name="Martin F.M."/>
            <person name="Miettinen O."/>
            <person name="Hibbett D.S."/>
            <person name="Nagy L.G."/>
        </authorList>
    </citation>
    <scope>NUCLEOTIDE SEQUENCE [LARGE SCALE GENOMIC DNA]</scope>
    <source>
        <strain evidence="2 3">OMC1185</strain>
    </source>
</reference>
<gene>
    <name evidence="2" type="ORF">OE88DRAFT_896445</name>
</gene>
<sequence>MGMSPASHATSSPASSDELQLPPVLGLDYDPRIGFPQRNYEGSRYKSNAMGLEAYGGGQYAQSIPSAASLPHHSFTSGSLSGPGQDPRRMSMHAVTYPSLLSDASRGTQAGDNVDVLLQGLSSRWASEKAVSVPQPSQRLGSFSHLPGCTSTGGGPCSCESLAAQPSNLRTYMDLAASRGTAPSPMRGLWPAQSSPGGDQSSFYSPSLTLMRDASLFPDSIAQMNR</sequence>
<feature type="compositionally biased region" description="Low complexity" evidence="1">
    <location>
        <begin position="1"/>
        <end position="16"/>
    </location>
</feature>
<evidence type="ECO:0000256" key="1">
    <source>
        <dbReference type="SAM" id="MobiDB-lite"/>
    </source>
</evidence>
<dbReference type="Proteomes" id="UP000305948">
    <property type="component" value="Unassembled WGS sequence"/>
</dbReference>